<evidence type="ECO:0000313" key="2">
    <source>
        <dbReference type="Proteomes" id="UP000708576"/>
    </source>
</evidence>
<dbReference type="EMBL" id="JAGUCO010000002">
    <property type="protein sequence ID" value="MBS2097470.1"/>
    <property type="molecule type" value="Genomic_DNA"/>
</dbReference>
<dbReference type="InterPro" id="IPR013783">
    <property type="entry name" value="Ig-like_fold"/>
</dbReference>
<dbReference type="PROSITE" id="PS51257">
    <property type="entry name" value="PROKAR_LIPOPROTEIN"/>
    <property type="match status" value="1"/>
</dbReference>
<name>A0ABS5JRK5_9BACT</name>
<dbReference type="Gene3D" id="2.60.40.10">
    <property type="entry name" value="Immunoglobulins"/>
    <property type="match status" value="1"/>
</dbReference>
<evidence type="ECO:0000313" key="1">
    <source>
        <dbReference type="EMBL" id="MBS2097470.1"/>
    </source>
</evidence>
<comment type="caution">
    <text evidence="1">The sequence shown here is derived from an EMBL/GenBank/DDBJ whole genome shotgun (WGS) entry which is preliminary data.</text>
</comment>
<reference evidence="1 2" key="1">
    <citation type="journal article" date="2015" name="Int. J. Syst. Evol. Microbiol.">
        <title>Carboxylicivirga linearis sp. nov., isolated from a sea cucumber culture pond.</title>
        <authorList>
            <person name="Wang F.Q."/>
            <person name="Zhou Y.X."/>
            <person name="Lin X.Z."/>
            <person name="Chen G.J."/>
            <person name="Du Z.J."/>
        </authorList>
    </citation>
    <scope>NUCLEOTIDE SEQUENCE [LARGE SCALE GENOMIC DNA]</scope>
    <source>
        <strain evidence="1 2">FB218</strain>
    </source>
</reference>
<dbReference type="InterPro" id="IPR027829">
    <property type="entry name" value="DUF4625"/>
</dbReference>
<dbReference type="Proteomes" id="UP000708576">
    <property type="component" value="Unassembled WGS sequence"/>
</dbReference>
<dbReference type="Pfam" id="PF15418">
    <property type="entry name" value="DUF4625"/>
    <property type="match status" value="1"/>
</dbReference>
<organism evidence="1 2">
    <name type="scientific">Carboxylicivirga linearis</name>
    <dbReference type="NCBI Taxonomy" id="1628157"/>
    <lineage>
        <taxon>Bacteria</taxon>
        <taxon>Pseudomonadati</taxon>
        <taxon>Bacteroidota</taxon>
        <taxon>Bacteroidia</taxon>
        <taxon>Marinilabiliales</taxon>
        <taxon>Marinilabiliaceae</taxon>
        <taxon>Carboxylicivirga</taxon>
    </lineage>
</organism>
<gene>
    <name evidence="1" type="ORF">KEM10_04205</name>
</gene>
<sequence>MKKLLNILTVGLLALSVTSSCKKSDDPGPDEQAPTIEFTKPSADGSTVYYRGMSMDFSATFRDDRALKQCQVNISYNSVTPSSILKGIGSPWGPAENGDSDVFLFDGEKEETISTNLFDEDIEIACLAGEYTLTFVVMDESENTFTTTVDVTIE</sequence>
<accession>A0ABS5JRK5</accession>
<protein>
    <submittedName>
        <fullName evidence="1">DUF4625 domain-containing protein</fullName>
    </submittedName>
</protein>
<keyword evidence="2" id="KW-1185">Reference proteome</keyword>
<dbReference type="RefSeq" id="WP_212213919.1">
    <property type="nucleotide sequence ID" value="NZ_JAGUCO010000002.1"/>
</dbReference>
<proteinExistence type="predicted"/>